<reference evidence="1 2" key="1">
    <citation type="submission" date="2024-06" db="EMBL/GenBank/DDBJ databases">
        <title>The Natural Products Discovery Center: Release of the First 8490 Sequenced Strains for Exploring Actinobacteria Biosynthetic Diversity.</title>
        <authorList>
            <person name="Kalkreuter E."/>
            <person name="Kautsar S.A."/>
            <person name="Yang D."/>
            <person name="Bader C.D."/>
            <person name="Teijaro C.N."/>
            <person name="Fluegel L."/>
            <person name="Davis C.M."/>
            <person name="Simpson J.R."/>
            <person name="Lauterbach L."/>
            <person name="Steele A.D."/>
            <person name="Gui C."/>
            <person name="Meng S."/>
            <person name="Li G."/>
            <person name="Viehrig K."/>
            <person name="Ye F."/>
            <person name="Su P."/>
            <person name="Kiefer A.F."/>
            <person name="Nichols A."/>
            <person name="Cepeda A.J."/>
            <person name="Yan W."/>
            <person name="Fan B."/>
            <person name="Jiang Y."/>
            <person name="Adhikari A."/>
            <person name="Zheng C.-J."/>
            <person name="Schuster L."/>
            <person name="Cowan T.M."/>
            <person name="Smanski M.J."/>
            <person name="Chevrette M.G."/>
            <person name="De Carvalho L.P.S."/>
            <person name="Shen B."/>
        </authorList>
    </citation>
    <scope>NUCLEOTIDE SEQUENCE [LARGE SCALE GENOMIC DNA]</scope>
    <source>
        <strain evidence="1 2">NPDC045974</strain>
    </source>
</reference>
<name>A0ABV3CJU4_9ACTN</name>
<accession>A0ABV3CJU4</accession>
<organism evidence="1 2">
    <name type="scientific">Streptomyces narbonensis</name>
    <dbReference type="NCBI Taxonomy" id="67333"/>
    <lineage>
        <taxon>Bacteria</taxon>
        <taxon>Bacillati</taxon>
        <taxon>Actinomycetota</taxon>
        <taxon>Actinomycetes</taxon>
        <taxon>Kitasatosporales</taxon>
        <taxon>Streptomycetaceae</taxon>
        <taxon>Streptomyces</taxon>
    </lineage>
</organism>
<keyword evidence="2" id="KW-1185">Reference proteome</keyword>
<comment type="caution">
    <text evidence="1">The sequence shown here is derived from an EMBL/GenBank/DDBJ whole genome shotgun (WGS) entry which is preliminary data.</text>
</comment>
<dbReference type="Pfam" id="PF04883">
    <property type="entry name" value="HK97-gp10_like"/>
    <property type="match status" value="1"/>
</dbReference>
<dbReference type="RefSeq" id="WP_358477226.1">
    <property type="nucleotide sequence ID" value="NZ_JBEZAE010000029.1"/>
</dbReference>
<dbReference type="InterPro" id="IPR010064">
    <property type="entry name" value="HK97-gp10_tail"/>
</dbReference>
<evidence type="ECO:0000313" key="2">
    <source>
        <dbReference type="Proteomes" id="UP001551329"/>
    </source>
</evidence>
<evidence type="ECO:0000313" key="1">
    <source>
        <dbReference type="EMBL" id="MEU7074738.1"/>
    </source>
</evidence>
<dbReference type="EMBL" id="JBEZAE010000029">
    <property type="protein sequence ID" value="MEU7074738.1"/>
    <property type="molecule type" value="Genomic_DNA"/>
</dbReference>
<proteinExistence type="predicted"/>
<dbReference type="Proteomes" id="UP001551329">
    <property type="component" value="Unassembled WGS sequence"/>
</dbReference>
<protein>
    <submittedName>
        <fullName evidence="1">HK97 gp10 family phage protein</fullName>
    </submittedName>
</protein>
<sequence>MARLRLDRAALNRTFRATSRSEGEIAARQVVARAKVLAPVATGRLRASIRVERRSTFGLRQRWTVGSDVDYAPMVNDGTRPHVIRPRTKKALKFKIGGKTVFAAVVNHPGTRARPFLDRALADVARSRGYSITQR</sequence>
<gene>
    <name evidence="1" type="ORF">AB0A88_32060</name>
</gene>